<evidence type="ECO:0000313" key="6">
    <source>
        <dbReference type="Proteomes" id="UP000286482"/>
    </source>
</evidence>
<keyword evidence="3" id="KW-0804">Transcription</keyword>
<evidence type="ECO:0000313" key="5">
    <source>
        <dbReference type="EMBL" id="RKF20308.1"/>
    </source>
</evidence>
<dbReference type="Pfam" id="PF13377">
    <property type="entry name" value="Peripla_BP_3"/>
    <property type="match status" value="1"/>
</dbReference>
<protein>
    <submittedName>
        <fullName evidence="5">LacI family DNA-binding transcriptional regulator</fullName>
    </submittedName>
</protein>
<evidence type="ECO:0000256" key="3">
    <source>
        <dbReference type="ARBA" id="ARBA00023163"/>
    </source>
</evidence>
<proteinExistence type="predicted"/>
<keyword evidence="6" id="KW-1185">Reference proteome</keyword>
<evidence type="ECO:0000256" key="2">
    <source>
        <dbReference type="ARBA" id="ARBA00023125"/>
    </source>
</evidence>
<evidence type="ECO:0000256" key="1">
    <source>
        <dbReference type="ARBA" id="ARBA00023015"/>
    </source>
</evidence>
<feature type="domain" description="HTH lacI-type" evidence="4">
    <location>
        <begin position="9"/>
        <end position="63"/>
    </location>
</feature>
<dbReference type="InterPro" id="IPR028082">
    <property type="entry name" value="Peripla_BP_I"/>
</dbReference>
<dbReference type="InterPro" id="IPR000843">
    <property type="entry name" value="HTH_LacI"/>
</dbReference>
<dbReference type="SMART" id="SM00354">
    <property type="entry name" value="HTH_LACI"/>
    <property type="match status" value="1"/>
</dbReference>
<comment type="caution">
    <text evidence="5">The sequence shown here is derived from an EMBL/GenBank/DDBJ whole genome shotgun (WGS) entry which is preliminary data.</text>
</comment>
<accession>A0A420EI08</accession>
<dbReference type="PANTHER" id="PTHR30146">
    <property type="entry name" value="LACI-RELATED TRANSCRIPTIONAL REPRESSOR"/>
    <property type="match status" value="1"/>
</dbReference>
<organism evidence="5 6">
    <name type="scientific">Alginatibacterium sediminis</name>
    <dbReference type="NCBI Taxonomy" id="2164068"/>
    <lineage>
        <taxon>Bacteria</taxon>
        <taxon>Pseudomonadati</taxon>
        <taxon>Pseudomonadota</taxon>
        <taxon>Gammaproteobacteria</taxon>
        <taxon>Alteromonadales</taxon>
        <taxon>Alteromonadaceae</taxon>
        <taxon>Alginatibacterium</taxon>
    </lineage>
</organism>
<dbReference type="Gene3D" id="3.40.50.2300">
    <property type="match status" value="2"/>
</dbReference>
<dbReference type="PROSITE" id="PS00356">
    <property type="entry name" value="HTH_LACI_1"/>
    <property type="match status" value="1"/>
</dbReference>
<dbReference type="Gene3D" id="1.10.260.40">
    <property type="entry name" value="lambda repressor-like DNA-binding domains"/>
    <property type="match status" value="1"/>
</dbReference>
<dbReference type="GO" id="GO:0003700">
    <property type="term" value="F:DNA-binding transcription factor activity"/>
    <property type="evidence" value="ECO:0007669"/>
    <property type="project" value="TreeGrafter"/>
</dbReference>
<dbReference type="InterPro" id="IPR046335">
    <property type="entry name" value="LacI/GalR-like_sensor"/>
</dbReference>
<keyword evidence="1" id="KW-0805">Transcription regulation</keyword>
<reference evidence="5 6" key="1">
    <citation type="submission" date="2018-09" db="EMBL/GenBank/DDBJ databases">
        <authorList>
            <person name="Wang Z."/>
        </authorList>
    </citation>
    <scope>NUCLEOTIDE SEQUENCE [LARGE SCALE GENOMIC DNA]</scope>
    <source>
        <strain evidence="5 6">ALS 81</strain>
    </source>
</reference>
<keyword evidence="2 5" id="KW-0238">DNA-binding</keyword>
<dbReference type="Pfam" id="PF00356">
    <property type="entry name" value="LacI"/>
    <property type="match status" value="1"/>
</dbReference>
<dbReference type="NCBIfam" id="NF007075">
    <property type="entry name" value="PRK09526.1"/>
    <property type="match status" value="1"/>
</dbReference>
<dbReference type="SUPFAM" id="SSF53822">
    <property type="entry name" value="Periplasmic binding protein-like I"/>
    <property type="match status" value="1"/>
</dbReference>
<sequence>MYLNSGHSVTLKDVATRAGVSHQTVARVVNNAGKVAAETRVKVEKAIAELNYVPNRLAQQLAGKKILSIGFASIDISLHTISAIMAGIKDQAQQHGYSLAVSVMDGTDHQSCVRAVNELVEQRVDGIIINSLATHMSTEEFKQLNLSIPCVFLDADPNLNASQINHDQSQGAYLAAKHLLDLGHRDIAIINGPDQIRVCELRLHGWRQALTEANIEPTMVLNGAWDAQSGYDCASRLLSQGNSLSAILVGNDQMSLGVLRAISDRGLQVPHDISVVGFDNQDDCAFYHPPLTTITQDSGELGRQSVRLLLNQISEPSLDQHQKLANSIVVRGSTKALGEENGNKQLIESLMRQLNLALQR</sequence>
<dbReference type="PROSITE" id="PS50932">
    <property type="entry name" value="HTH_LACI_2"/>
    <property type="match status" value="1"/>
</dbReference>
<dbReference type="EMBL" id="RAQO01000004">
    <property type="protein sequence ID" value="RKF20308.1"/>
    <property type="molecule type" value="Genomic_DNA"/>
</dbReference>
<evidence type="ECO:0000259" key="4">
    <source>
        <dbReference type="PROSITE" id="PS50932"/>
    </source>
</evidence>
<dbReference type="SUPFAM" id="SSF47413">
    <property type="entry name" value="lambda repressor-like DNA-binding domains"/>
    <property type="match status" value="1"/>
</dbReference>
<dbReference type="PANTHER" id="PTHR30146:SF153">
    <property type="entry name" value="LACTOSE OPERON REPRESSOR"/>
    <property type="match status" value="1"/>
</dbReference>
<dbReference type="CDD" id="cd01392">
    <property type="entry name" value="HTH_LacI"/>
    <property type="match status" value="1"/>
</dbReference>
<dbReference type="Proteomes" id="UP000286482">
    <property type="component" value="Unassembled WGS sequence"/>
</dbReference>
<dbReference type="InterPro" id="IPR010982">
    <property type="entry name" value="Lambda_DNA-bd_dom_sf"/>
</dbReference>
<name>A0A420EI08_9ALTE</name>
<dbReference type="CDD" id="cd01574">
    <property type="entry name" value="PBP1_LacI"/>
    <property type="match status" value="1"/>
</dbReference>
<dbReference type="GO" id="GO:0000976">
    <property type="term" value="F:transcription cis-regulatory region binding"/>
    <property type="evidence" value="ECO:0007669"/>
    <property type="project" value="TreeGrafter"/>
</dbReference>
<gene>
    <name evidence="5" type="ORF">DBZ36_07655</name>
</gene>
<dbReference type="AlphaFoldDB" id="A0A420EI08"/>